<dbReference type="Proteomes" id="UP000649114">
    <property type="component" value="Unassembled WGS sequence"/>
</dbReference>
<gene>
    <name evidence="2" type="ORF">CNMCM8927_003408</name>
</gene>
<organism evidence="2 3">
    <name type="scientific">Aspergillus lentulus</name>
    <dbReference type="NCBI Taxonomy" id="293939"/>
    <lineage>
        <taxon>Eukaryota</taxon>
        <taxon>Fungi</taxon>
        <taxon>Dikarya</taxon>
        <taxon>Ascomycota</taxon>
        <taxon>Pezizomycotina</taxon>
        <taxon>Eurotiomycetes</taxon>
        <taxon>Eurotiomycetidae</taxon>
        <taxon>Eurotiales</taxon>
        <taxon>Aspergillaceae</taxon>
        <taxon>Aspergillus</taxon>
        <taxon>Aspergillus subgen. Fumigati</taxon>
    </lineage>
</organism>
<sequence>MPASPTRKQGRERKASDSDKPEAEHVEEADMSGEESERAPAEPGSEEPWELYRRGLKPSAKLLEDARGSLRGTMLDQAKKDKAIKENKVLLAAMMHRIFPTPPAPAHTKPAPAAQVQQTQQVQQVPQEQQAQQYPINQIAVGPRVSFGEHGAYPRWVLVPAPQQGNQQLPSHKVMWEFEPGPPSGWGGLTKEQLYEWSYNWQRACIEDPEGREAMISHLRYGPLKELVKGVAQPLPPLPNPPTTNFYLKPVTPLAPALYETWRWSYKRDYTRPTAPIRQGMYSRGLNPGQQGVGDEENQLPGIGTYRNQYGANRLRAEAGPAKPLALDDGQEPAIDADPNRQTVESSLDLDAMDGAPNGLPMSSWPKPAVQGPGTMAVKNGIREFAKIKRGPPPGQAGARRIEYTNSKQAPVAPPDTGSEPETEPETEPEILRSKEDELLTEALEELKKNSEKHFPRRTLRRIRTWPGDDIPNYISSDELKLVPDYSLEHRPFQDRNSVEQGRTAKRAASGLPKQTSGADADSDDNDGSASAGTAGKAKKARTKKSTTAGTAKSAGTAKTAGTAAPTQQSRYPKRPGRK</sequence>
<evidence type="ECO:0000313" key="2">
    <source>
        <dbReference type="EMBL" id="KAF4200423.1"/>
    </source>
</evidence>
<feature type="compositionally biased region" description="Basic and acidic residues" evidence="1">
    <location>
        <begin position="12"/>
        <end position="28"/>
    </location>
</feature>
<feature type="compositionally biased region" description="Low complexity" evidence="1">
    <location>
        <begin position="546"/>
        <end position="565"/>
    </location>
</feature>
<feature type="region of interest" description="Disordered" evidence="1">
    <location>
        <begin position="446"/>
        <end position="579"/>
    </location>
</feature>
<accession>A0AAN5YGA6</accession>
<feature type="region of interest" description="Disordered" evidence="1">
    <location>
        <begin position="1"/>
        <end position="53"/>
    </location>
</feature>
<name>A0AAN5YGA6_ASPLE</name>
<proteinExistence type="predicted"/>
<dbReference type="EMBL" id="JAAAPU010000201">
    <property type="protein sequence ID" value="KAF4200423.1"/>
    <property type="molecule type" value="Genomic_DNA"/>
</dbReference>
<evidence type="ECO:0000313" key="3">
    <source>
        <dbReference type="Proteomes" id="UP000649114"/>
    </source>
</evidence>
<evidence type="ECO:0000256" key="1">
    <source>
        <dbReference type="SAM" id="MobiDB-lite"/>
    </source>
</evidence>
<comment type="caution">
    <text evidence="2">The sequence shown here is derived from an EMBL/GenBank/DDBJ whole genome shotgun (WGS) entry which is preliminary data.</text>
</comment>
<dbReference type="AlphaFoldDB" id="A0AAN5YGA6"/>
<protein>
    <submittedName>
        <fullName evidence="2">Uncharacterized protein</fullName>
    </submittedName>
</protein>
<feature type="compositionally biased region" description="Basic and acidic residues" evidence="1">
    <location>
        <begin position="478"/>
        <end position="498"/>
    </location>
</feature>
<feature type="region of interest" description="Disordered" evidence="1">
    <location>
        <begin position="404"/>
        <end position="434"/>
    </location>
</feature>
<feature type="compositionally biased region" description="Basic residues" evidence="1">
    <location>
        <begin position="455"/>
        <end position="464"/>
    </location>
</feature>
<feature type="compositionally biased region" description="Acidic residues" evidence="1">
    <location>
        <begin position="419"/>
        <end position="429"/>
    </location>
</feature>
<reference evidence="2" key="1">
    <citation type="journal article" date="2020" name="bioRxiv">
        <title>Genomic and phenotypic heterogeneity of clinical isolates of the human pathogens Aspergillus fumigatus, Aspergillus lentulus and Aspergillus fumigatiaffinis.</title>
        <authorList>
            <person name="dos Santos R.A.C."/>
            <person name="Steenwyk J.L."/>
            <person name="Rivero-Menendez O."/>
            <person name="Mead M.E."/>
            <person name="Silva L.P."/>
            <person name="Bastos R.W."/>
            <person name="Alastruey-Izquierdo A."/>
            <person name="Goldman G.H."/>
            <person name="Rokas A."/>
        </authorList>
    </citation>
    <scope>NUCLEOTIDE SEQUENCE</scope>
    <source>
        <strain evidence="2">CNM-CM8927</strain>
    </source>
</reference>
<reference evidence="2" key="2">
    <citation type="submission" date="2020-04" db="EMBL/GenBank/DDBJ databases">
        <authorList>
            <person name="Santos R.A.C."/>
            <person name="Steenwyk J.L."/>
            <person name="Rivero-Menendez O."/>
            <person name="Mead M.E."/>
            <person name="Silva L.P."/>
            <person name="Bastos R.W."/>
            <person name="Alastruey-Izquierdo A."/>
            <person name="Goldman G.H."/>
            <person name="Rokas A."/>
        </authorList>
    </citation>
    <scope>NUCLEOTIDE SEQUENCE</scope>
    <source>
        <strain evidence="2">CNM-CM8927</strain>
    </source>
</reference>